<gene>
    <name evidence="2" type="ORF">V7S43_001676</name>
</gene>
<comment type="caution">
    <text evidence="2">The sequence shown here is derived from an EMBL/GenBank/DDBJ whole genome shotgun (WGS) entry which is preliminary data.</text>
</comment>
<protein>
    <recommendedName>
        <fullName evidence="4">BZIP domain-containing protein</fullName>
    </recommendedName>
</protein>
<evidence type="ECO:0000256" key="1">
    <source>
        <dbReference type="SAM" id="Coils"/>
    </source>
</evidence>
<dbReference type="AlphaFoldDB" id="A0ABD3G7V6"/>
<name>A0ABD3G7V6_9STRA</name>
<keyword evidence="1" id="KW-0175">Coiled coil</keyword>
<evidence type="ECO:0000313" key="2">
    <source>
        <dbReference type="EMBL" id="KAL3673991.1"/>
    </source>
</evidence>
<organism evidence="2 3">
    <name type="scientific">Phytophthora oleae</name>
    <dbReference type="NCBI Taxonomy" id="2107226"/>
    <lineage>
        <taxon>Eukaryota</taxon>
        <taxon>Sar</taxon>
        <taxon>Stramenopiles</taxon>
        <taxon>Oomycota</taxon>
        <taxon>Peronosporomycetes</taxon>
        <taxon>Peronosporales</taxon>
        <taxon>Peronosporaceae</taxon>
        <taxon>Phytophthora</taxon>
    </lineage>
</organism>
<evidence type="ECO:0000313" key="3">
    <source>
        <dbReference type="Proteomes" id="UP001632037"/>
    </source>
</evidence>
<dbReference type="CDD" id="cd14686">
    <property type="entry name" value="bZIP"/>
    <property type="match status" value="1"/>
</dbReference>
<accession>A0ABD3G7V6</accession>
<dbReference type="EMBL" id="JBIMZQ010000002">
    <property type="protein sequence ID" value="KAL3673991.1"/>
    <property type="molecule type" value="Genomic_DNA"/>
</dbReference>
<keyword evidence="3" id="KW-1185">Reference proteome</keyword>
<sequence>MDSSILFPPDRQQLSEGIVRQVVQRSRPQSLDLFAVAVSGSSSMHQVDDTRHLPTNEAEMKRVAAEMKRVAAEIELRRQRNRMHQAKHKMKQQKKVLGLEIGIRQLRDEIQQLKMQKEVISAGVSTNTTVWSVAAEYFRLFRNDFKAPMVMLQPSTSESSIVSFQPLVQRDFFIATMAEDVVGDTGFGVQSLLENWKQLSIYHEDMEIELVRLDVGPDEDLIATVRSATTMSEKALRHGFPHLFDNGEWTPLGAKLLGQRMDMHGAISFVWDEARGRVSSLQYSVDMLTPMMQVLRNFDDAARVFDEAHVSPESRVVHVA</sequence>
<feature type="coiled-coil region" evidence="1">
    <location>
        <begin position="69"/>
        <end position="123"/>
    </location>
</feature>
<dbReference type="Proteomes" id="UP001632037">
    <property type="component" value="Unassembled WGS sequence"/>
</dbReference>
<evidence type="ECO:0008006" key="4">
    <source>
        <dbReference type="Google" id="ProtNLM"/>
    </source>
</evidence>
<reference evidence="2 3" key="1">
    <citation type="submission" date="2024-09" db="EMBL/GenBank/DDBJ databases">
        <title>Genome sequencing and assembly of Phytophthora oleae, isolate VK10A, causative agent of rot of olive drupes.</title>
        <authorList>
            <person name="Conti Taguali S."/>
            <person name="Riolo M."/>
            <person name="La Spada F."/>
            <person name="Cacciola S.O."/>
            <person name="Dionisio G."/>
        </authorList>
    </citation>
    <scope>NUCLEOTIDE SEQUENCE [LARGE SCALE GENOMIC DNA]</scope>
    <source>
        <strain evidence="2 3">VK10A</strain>
    </source>
</reference>
<proteinExistence type="predicted"/>